<dbReference type="AlphaFoldDB" id="A0A4Y9EJ95"/>
<proteinExistence type="predicted"/>
<keyword evidence="1" id="KW-0732">Signal</keyword>
<sequence length="559" mass="52845">GINVSGSTVTLGTNTAAGVSGIALNNGATLAAGVSGLVVANNIVTTGSGLINQGSGVMTLNGVIGGVGSISTVGTGELVLNGNNAFTGGLGINVSGSTVTLGTNTAAGVSGIALNNGATLKAGAAGLVVANTVITTGAGTIDTQAQTFTLAGPIGGAGSIAKVGTGNLVLTGASTYTGATNVNAGTLSVNGSLGNTAVTVASGATLGGTGSIAGTVTVANGGILAPGNSVGTLSVGALNLNAASVLNWDLGQAYAVGGVYNDLVKVTGNLVLDGLLNVTNSNSFGLGVYQLGTYGGTLTNNGLTINSLPSPYTGTIQTAIAGQVNLLVAGPGVLTQYWDGGDTVGNGTIDGGNGTWSVAGTNWTGPAPSGINTNWQGGIAVFAGAAGTVTLDAPASFVGLQFATTGYTIGATGTGGLTNASGAFVYANTGISATINAVISGAGALDKQGVGTVTLNAANTYTGGTTITDGTLGVGNNAALSTGTLTMSNSAILQAATSGLVLTNNIIISPATGARVDSGSGTFTLNGNISGATGSLSQIGTGNLVLGGNNSFGAGLGIN</sequence>
<reference evidence="2 3" key="1">
    <citation type="submission" date="2019-02" db="EMBL/GenBank/DDBJ databases">
        <title>Polymorphobacter sp. isolated from the lake at the Tibet of China.</title>
        <authorList>
            <person name="Li A."/>
        </authorList>
    </citation>
    <scope>NUCLEOTIDE SEQUENCE [LARGE SCALE GENOMIC DNA]</scope>
    <source>
        <strain evidence="2 3">DJ1R-1</strain>
    </source>
</reference>
<dbReference type="EMBL" id="SIHO01000007">
    <property type="protein sequence ID" value="TFT99967.1"/>
    <property type="molecule type" value="Genomic_DNA"/>
</dbReference>
<feature type="non-terminal residue" evidence="2">
    <location>
        <position position="559"/>
    </location>
</feature>
<dbReference type="NCBIfam" id="TIGR02601">
    <property type="entry name" value="autotrns_rpt"/>
    <property type="match status" value="2"/>
</dbReference>
<comment type="caution">
    <text evidence="2">The sequence shown here is derived from an EMBL/GenBank/DDBJ whole genome shotgun (WGS) entry which is preliminary data.</text>
</comment>
<evidence type="ECO:0000313" key="3">
    <source>
        <dbReference type="Proteomes" id="UP000297737"/>
    </source>
</evidence>
<organism evidence="2 3">
    <name type="scientific">Glacieibacterium arshaanense</name>
    <dbReference type="NCBI Taxonomy" id="2511025"/>
    <lineage>
        <taxon>Bacteria</taxon>
        <taxon>Pseudomonadati</taxon>
        <taxon>Pseudomonadota</taxon>
        <taxon>Alphaproteobacteria</taxon>
        <taxon>Sphingomonadales</taxon>
        <taxon>Sphingosinicellaceae</taxon>
        <taxon>Glacieibacterium</taxon>
    </lineage>
</organism>
<keyword evidence="3" id="KW-1185">Reference proteome</keyword>
<feature type="non-terminal residue" evidence="2">
    <location>
        <position position="1"/>
    </location>
</feature>
<gene>
    <name evidence="2" type="ORF">EUV02_15530</name>
</gene>
<name>A0A4Y9EJ95_9SPHN</name>
<dbReference type="InterPro" id="IPR013425">
    <property type="entry name" value="Autotrns_rpt"/>
</dbReference>
<dbReference type="Proteomes" id="UP000297737">
    <property type="component" value="Unassembled WGS sequence"/>
</dbReference>
<dbReference type="InterPro" id="IPR011050">
    <property type="entry name" value="Pectin_lyase_fold/virulence"/>
</dbReference>
<accession>A0A4Y9EJ95</accession>
<evidence type="ECO:0000313" key="2">
    <source>
        <dbReference type="EMBL" id="TFT99967.1"/>
    </source>
</evidence>
<evidence type="ECO:0000256" key="1">
    <source>
        <dbReference type="ARBA" id="ARBA00022729"/>
    </source>
</evidence>
<dbReference type="SUPFAM" id="SSF51126">
    <property type="entry name" value="Pectin lyase-like"/>
    <property type="match status" value="2"/>
</dbReference>
<dbReference type="Pfam" id="PF12951">
    <property type="entry name" value="PATR"/>
    <property type="match status" value="4"/>
</dbReference>
<dbReference type="RefSeq" id="WP_207790217.1">
    <property type="nucleotide sequence ID" value="NZ_SIHO01000007.1"/>
</dbReference>
<protein>
    <submittedName>
        <fullName evidence="2">Transporter</fullName>
    </submittedName>
</protein>